<dbReference type="AlphaFoldDB" id="A0A023X2V2"/>
<dbReference type="EMBL" id="CP007514">
    <property type="protein sequence ID" value="AHY46335.1"/>
    <property type="molecule type" value="Genomic_DNA"/>
</dbReference>
<dbReference type="OrthoDB" id="5244091at2"/>
<feature type="compositionally biased region" description="Basic and acidic residues" evidence="1">
    <location>
        <begin position="73"/>
        <end position="93"/>
    </location>
</feature>
<evidence type="ECO:0000313" key="3">
    <source>
        <dbReference type="EMBL" id="MDX5893742.1"/>
    </source>
</evidence>
<organism evidence="2 4">
    <name type="scientific">Rubrobacter radiotolerans</name>
    <name type="common">Arthrobacter radiotolerans</name>
    <dbReference type="NCBI Taxonomy" id="42256"/>
    <lineage>
        <taxon>Bacteria</taxon>
        <taxon>Bacillati</taxon>
        <taxon>Actinomycetota</taxon>
        <taxon>Rubrobacteria</taxon>
        <taxon>Rubrobacterales</taxon>
        <taxon>Rubrobacteraceae</taxon>
        <taxon>Rubrobacter</taxon>
    </lineage>
</organism>
<gene>
    <name evidence="2" type="ORF">RradSPS_1052</name>
    <name evidence="3" type="ORF">SIL72_06835</name>
</gene>
<dbReference type="RefSeq" id="WP_038681168.1">
    <property type="nucleotide sequence ID" value="NZ_CP007514.1"/>
</dbReference>
<dbReference type="EMBL" id="JAWXXX010000001">
    <property type="protein sequence ID" value="MDX5893742.1"/>
    <property type="molecule type" value="Genomic_DNA"/>
</dbReference>
<reference evidence="3" key="2">
    <citation type="submission" date="2023-11" db="EMBL/GenBank/DDBJ databases">
        <title>MicrobeMod: A computational toolkit for identifying prokaryotic methylation and restriction-modification with nanopore sequencing.</title>
        <authorList>
            <person name="Crits-Christoph A."/>
            <person name="Kang S.C."/>
            <person name="Lee H."/>
            <person name="Ostrov N."/>
        </authorList>
    </citation>
    <scope>NUCLEOTIDE SEQUENCE</scope>
    <source>
        <strain evidence="3">ATCC 51242</strain>
    </source>
</reference>
<evidence type="ECO:0000313" key="4">
    <source>
        <dbReference type="Proteomes" id="UP000025229"/>
    </source>
</evidence>
<reference evidence="2 4" key="1">
    <citation type="submission" date="2014-03" db="EMBL/GenBank/DDBJ databases">
        <title>Complete genome sequence of the Radio-Resistant Rubrobacter radiotolerans RSPS-4.</title>
        <authorList>
            <person name="Egas C.C."/>
            <person name="Barroso C.C."/>
            <person name="Froufe H.J.C."/>
            <person name="Pacheco J.J."/>
            <person name="Albuquerque L.L."/>
            <person name="da Costa M.M.S."/>
        </authorList>
    </citation>
    <scope>NUCLEOTIDE SEQUENCE [LARGE SCALE GENOMIC DNA]</scope>
    <source>
        <strain evidence="2 4">RSPS-4</strain>
    </source>
</reference>
<dbReference type="KEGG" id="rrd:RradSPS_1052"/>
<proteinExistence type="predicted"/>
<evidence type="ECO:0000256" key="1">
    <source>
        <dbReference type="SAM" id="MobiDB-lite"/>
    </source>
</evidence>
<accession>A0A023X2V2</accession>
<dbReference type="HOGENOM" id="CLU_2397758_0_0_11"/>
<sequence>MAGEKREKKGFWSRIFSSQHTSEREEKVLEYIVHRTGEGVPLREVMEEEYVKRNATRSQREDILSDPRLVQSARERMKESFESGDLDPRGKRS</sequence>
<keyword evidence="4" id="KW-1185">Reference proteome</keyword>
<feature type="region of interest" description="Disordered" evidence="1">
    <location>
        <begin position="54"/>
        <end position="93"/>
    </location>
</feature>
<name>A0A023X2V2_RUBRA</name>
<protein>
    <submittedName>
        <fullName evidence="2">Uncharacterized protein</fullName>
    </submittedName>
</protein>
<dbReference type="Proteomes" id="UP000025229">
    <property type="component" value="Chromosome"/>
</dbReference>
<dbReference type="STRING" id="42256.RradSPS_1052"/>
<dbReference type="Proteomes" id="UP001281130">
    <property type="component" value="Unassembled WGS sequence"/>
</dbReference>
<evidence type="ECO:0000313" key="2">
    <source>
        <dbReference type="EMBL" id="AHY46335.1"/>
    </source>
</evidence>